<name>A0A7G9U8D8_9ABAC</name>
<accession>A0A7G9U8D8</accession>
<protein>
    <submittedName>
        <fullName evidence="1">Uncharacterized protein</fullName>
    </submittedName>
</protein>
<reference evidence="1" key="1">
    <citation type="submission" date="2019-11" db="EMBL/GenBank/DDBJ databases">
        <title>Studies on the baculoviruses infecting the caterpillars, Spilarctia obliqua Walker (Erebidae) and Pieris brassicae Linn. (Pieridae) (Insecta: Lepidoptera).</title>
        <authorList>
            <person name="Paul S."/>
            <person name="Arumugaperumal A."/>
            <person name="Sathiya Balasingh Thangapandi E.J.J."/>
            <person name="Sarjubala Devi H."/>
            <person name="Johnson T."/>
            <person name="Maisnam S."/>
            <person name="Krishnavel S."/>
            <person name="Soman Syamala S."/>
            <person name="Ramamoorthy S."/>
            <person name="Karthikeyan R."/>
            <person name="Subburaman C."/>
            <person name="Jeyaprakash R."/>
            <person name="Azhaguchamy M."/>
            <person name="Ramaiyer V."/>
            <person name="Sivasubramaniam S."/>
        </authorList>
    </citation>
    <scope>NUCLEOTIDE SEQUENCE</scope>
    <source>
        <strain evidence="1">Manipur</strain>
    </source>
</reference>
<sequence length="227" mass="26141">MKLACVLCYTALLPYRNNAWYLPNNEHQQLFAAAFGNYLINFLNMVKSKDGSLNKTVRVMYHVVPSVHFTEPFINLKDRMNASLIAVQNVSNAQHQNLPTDIEVCYTLNNRLYLNNSGDQQTDMCAEYLELNAVPYCLYNSMLPDNFAMSVFNLYKLNEAKKKLQLGNVLFVNVMRNSAKETIINTMRAYYSACQKMKNNKILRVIGNFKGSSDYKFAALDLPYLHW</sequence>
<organism evidence="1">
    <name type="scientific">Spilarctia obliqua nucleopolyhedrovirus</name>
    <dbReference type="NCBI Taxonomy" id="1638618"/>
    <lineage>
        <taxon>Viruses</taxon>
        <taxon>Viruses incertae sedis</taxon>
        <taxon>Naldaviricetes</taxon>
        <taxon>Lefavirales</taxon>
        <taxon>Baculoviridae</taxon>
        <taxon>Alphabaculovirus</taxon>
    </lineage>
</organism>
<proteinExistence type="predicted"/>
<dbReference type="EMBL" id="MN750524">
    <property type="protein sequence ID" value="QNN89369.1"/>
    <property type="molecule type" value="Genomic_DNA"/>
</dbReference>
<evidence type="ECO:0000313" key="1">
    <source>
        <dbReference type="EMBL" id="QNN89369.1"/>
    </source>
</evidence>